<dbReference type="Gene3D" id="1.10.287.70">
    <property type="match status" value="1"/>
</dbReference>
<evidence type="ECO:0000256" key="8">
    <source>
        <dbReference type="SAM" id="Phobius"/>
    </source>
</evidence>
<name>A0A0K2V715_LEPSM</name>
<feature type="transmembrane region" description="Helical" evidence="8">
    <location>
        <begin position="246"/>
        <end position="269"/>
    </location>
</feature>
<comment type="subcellular location">
    <subcellularLocation>
        <location evidence="1">Cell membrane</location>
        <topology evidence="1">Multi-pass membrane protein</topology>
    </subcellularLocation>
</comment>
<dbReference type="SUPFAM" id="SSF53850">
    <property type="entry name" value="Periplasmic binding protein-like II"/>
    <property type="match status" value="1"/>
</dbReference>
<evidence type="ECO:0000256" key="5">
    <source>
        <dbReference type="ARBA" id="ARBA00023136"/>
    </source>
</evidence>
<keyword evidence="2" id="KW-1003">Cell membrane</keyword>
<dbReference type="AlphaFoldDB" id="A0A0K2V715"/>
<proteinExistence type="predicted"/>
<evidence type="ECO:0000313" key="9">
    <source>
        <dbReference type="EMBL" id="CDW45932.1"/>
    </source>
</evidence>
<dbReference type="GO" id="GO:0005886">
    <property type="term" value="C:plasma membrane"/>
    <property type="evidence" value="ECO:0007669"/>
    <property type="project" value="UniProtKB-SubCell"/>
</dbReference>
<keyword evidence="5 8" id="KW-0472">Membrane</keyword>
<dbReference type="OrthoDB" id="6365983at2759"/>
<dbReference type="Gene3D" id="3.40.190.10">
    <property type="entry name" value="Periplasmic binding protein-like II"/>
    <property type="match status" value="1"/>
</dbReference>
<dbReference type="EMBL" id="HACA01028571">
    <property type="protein sequence ID" value="CDW45932.1"/>
    <property type="molecule type" value="Transcribed_RNA"/>
</dbReference>
<evidence type="ECO:0000256" key="2">
    <source>
        <dbReference type="ARBA" id="ARBA00022475"/>
    </source>
</evidence>
<sequence length="279" mass="32347">WNSKSTLINVWRPLKGMFYKKRIDFDSCKNSIQGQMVRVKFVPYKPFFFYEGDELKGVEVKFMSHILQALKFETVWTKAKSWGTWYEKTNKTDGMIDDIRKGTVDLGISTPGISYHRYQIARYTDILSSGGINYICRKPVVIPSYLNLIKPFTPFVWGSIMASTFLISIVFAILYHSLKYLNESLVRRNVPTSNFLILTTSYLLEQGIVVTLRSGGYYIILMILCIFYLGNINWFSSWSSGRIIQILWDSIRTILILAYCCNLRAFLILKEYTKPVESA</sequence>
<feature type="transmembrane region" description="Helical" evidence="8">
    <location>
        <begin position="215"/>
        <end position="234"/>
    </location>
</feature>
<keyword evidence="3 8" id="KW-0812">Transmembrane</keyword>
<evidence type="ECO:0000256" key="7">
    <source>
        <dbReference type="ARBA" id="ARBA00023180"/>
    </source>
</evidence>
<feature type="non-terminal residue" evidence="9">
    <location>
        <position position="279"/>
    </location>
</feature>
<reference evidence="9" key="1">
    <citation type="submission" date="2014-05" db="EMBL/GenBank/DDBJ databases">
        <authorList>
            <person name="Chronopoulou M."/>
        </authorList>
    </citation>
    <scope>NUCLEOTIDE SEQUENCE</scope>
    <source>
        <tissue evidence="9">Whole organism</tissue>
    </source>
</reference>
<evidence type="ECO:0000256" key="4">
    <source>
        <dbReference type="ARBA" id="ARBA00022989"/>
    </source>
</evidence>
<feature type="non-terminal residue" evidence="9">
    <location>
        <position position="1"/>
    </location>
</feature>
<evidence type="ECO:0000256" key="3">
    <source>
        <dbReference type="ARBA" id="ARBA00022692"/>
    </source>
</evidence>
<organism evidence="9">
    <name type="scientific">Lepeophtheirus salmonis</name>
    <name type="common">Salmon louse</name>
    <name type="synonym">Caligus salmonis</name>
    <dbReference type="NCBI Taxonomy" id="72036"/>
    <lineage>
        <taxon>Eukaryota</taxon>
        <taxon>Metazoa</taxon>
        <taxon>Ecdysozoa</taxon>
        <taxon>Arthropoda</taxon>
        <taxon>Crustacea</taxon>
        <taxon>Multicrustacea</taxon>
        <taxon>Hexanauplia</taxon>
        <taxon>Copepoda</taxon>
        <taxon>Siphonostomatoida</taxon>
        <taxon>Caligidae</taxon>
        <taxon>Lepeophtheirus</taxon>
    </lineage>
</organism>
<feature type="transmembrane region" description="Helical" evidence="8">
    <location>
        <begin position="155"/>
        <end position="178"/>
    </location>
</feature>
<accession>A0A0K2V715</accession>
<evidence type="ECO:0000256" key="6">
    <source>
        <dbReference type="ARBA" id="ARBA00023170"/>
    </source>
</evidence>
<keyword evidence="4 8" id="KW-1133">Transmembrane helix</keyword>
<protein>
    <submittedName>
        <fullName evidence="9">Uncharacterized protein</fullName>
    </submittedName>
</protein>
<keyword evidence="6" id="KW-0675">Receptor</keyword>
<keyword evidence="7" id="KW-0325">Glycoprotein</keyword>
<dbReference type="PANTHER" id="PTHR42643:SF24">
    <property type="entry name" value="IONOTROPIC RECEPTOR 60A"/>
    <property type="match status" value="1"/>
</dbReference>
<dbReference type="PANTHER" id="PTHR42643">
    <property type="entry name" value="IONOTROPIC RECEPTOR 20A-RELATED"/>
    <property type="match status" value="1"/>
</dbReference>
<evidence type="ECO:0000256" key="1">
    <source>
        <dbReference type="ARBA" id="ARBA00004651"/>
    </source>
</evidence>
<dbReference type="InterPro" id="IPR052192">
    <property type="entry name" value="Insect_Ionotropic_Sensory_Rcpt"/>
</dbReference>